<dbReference type="Pfam" id="PF02219">
    <property type="entry name" value="MTHFR"/>
    <property type="match status" value="1"/>
</dbReference>
<keyword evidence="10" id="KW-1185">Reference proteome</keyword>
<dbReference type="SUPFAM" id="SSF51730">
    <property type="entry name" value="FAD-linked oxidoreductase"/>
    <property type="match status" value="1"/>
</dbReference>
<comment type="catalytic activity">
    <reaction evidence="7">
        <text>(6S)-5-methyl-5,6,7,8-tetrahydrofolate + NAD(+) = (6R)-5,10-methylene-5,6,7,8-tetrahydrofolate + NADH + H(+)</text>
        <dbReference type="Rhea" id="RHEA:19821"/>
        <dbReference type="ChEBI" id="CHEBI:15378"/>
        <dbReference type="ChEBI" id="CHEBI:15636"/>
        <dbReference type="ChEBI" id="CHEBI:18608"/>
        <dbReference type="ChEBI" id="CHEBI:57540"/>
        <dbReference type="ChEBI" id="CHEBI:57945"/>
        <dbReference type="EC" id="1.5.1.54"/>
    </reaction>
    <physiologicalReaction direction="right-to-left" evidence="7">
        <dbReference type="Rhea" id="RHEA:19823"/>
    </physiologicalReaction>
</comment>
<dbReference type="PANTHER" id="PTHR45754">
    <property type="entry name" value="METHYLENETETRAHYDROFOLATE REDUCTASE"/>
    <property type="match status" value="1"/>
</dbReference>
<organism evidence="9 10">
    <name type="scientific">Ferrithrix thermotolerans DSM 19514</name>
    <dbReference type="NCBI Taxonomy" id="1121881"/>
    <lineage>
        <taxon>Bacteria</taxon>
        <taxon>Bacillati</taxon>
        <taxon>Actinomycetota</taxon>
        <taxon>Acidimicrobiia</taxon>
        <taxon>Acidimicrobiales</taxon>
        <taxon>Acidimicrobiaceae</taxon>
        <taxon>Ferrithrix</taxon>
    </lineage>
</organism>
<evidence type="ECO:0000256" key="6">
    <source>
        <dbReference type="ARBA" id="ARBA00023002"/>
    </source>
</evidence>
<keyword evidence="5 8" id="KW-0274">FAD</keyword>
<evidence type="ECO:0000256" key="5">
    <source>
        <dbReference type="ARBA" id="ARBA00022827"/>
    </source>
</evidence>
<keyword evidence="4 8" id="KW-0285">Flavoprotein</keyword>
<dbReference type="STRING" id="1121881.SAMN02745225_00422"/>
<dbReference type="Proteomes" id="UP000184295">
    <property type="component" value="Unassembled WGS sequence"/>
</dbReference>
<evidence type="ECO:0000256" key="7">
    <source>
        <dbReference type="ARBA" id="ARBA00048628"/>
    </source>
</evidence>
<comment type="cofactor">
    <cofactor evidence="1 8">
        <name>FAD</name>
        <dbReference type="ChEBI" id="CHEBI:57692"/>
    </cofactor>
</comment>
<gene>
    <name evidence="9" type="ORF">SAMN02745225_00422</name>
</gene>
<dbReference type="AlphaFoldDB" id="A0A1M4SXA2"/>
<name>A0A1M4SXA2_9ACTN</name>
<dbReference type="InterPro" id="IPR003171">
    <property type="entry name" value="Mehydrof_redctse-like"/>
</dbReference>
<dbReference type="GO" id="GO:0035999">
    <property type="term" value="P:tetrahydrofolate interconversion"/>
    <property type="evidence" value="ECO:0007669"/>
    <property type="project" value="UniProtKB-UniPathway"/>
</dbReference>
<evidence type="ECO:0000256" key="3">
    <source>
        <dbReference type="ARBA" id="ARBA00006743"/>
    </source>
</evidence>
<accession>A0A1M4SXA2</accession>
<evidence type="ECO:0000256" key="4">
    <source>
        <dbReference type="ARBA" id="ARBA00022630"/>
    </source>
</evidence>
<protein>
    <recommendedName>
        <fullName evidence="8">Methylenetetrahydrofolate reductase</fullName>
    </recommendedName>
</protein>
<comment type="similarity">
    <text evidence="3 8">Belongs to the methylenetetrahydrofolate reductase family.</text>
</comment>
<dbReference type="InterPro" id="IPR029041">
    <property type="entry name" value="FAD-linked_oxidoreductase-like"/>
</dbReference>
<evidence type="ECO:0000313" key="10">
    <source>
        <dbReference type="Proteomes" id="UP000184295"/>
    </source>
</evidence>
<proteinExistence type="inferred from homology"/>
<sequence length="229" mass="25137">MVVEIAEQGWTIPMAHLTCAAHSEGELKTILLKYKAANVNDVLALRGDPPLEGDGFLPKGELDYAYQLVELAKELADFGVAVAVHPEGHPASKDLKTDRIHLKRKLELADFGVTQFYFTHEAYERVRDQMSTLGVDRPIVPGIMAPTSWSTLQRMAQLSGTTIPSYVVDLFDSVGGDPKEIRKVGVDIAIQLCISAIEAGAPGVHIYSMNSAEATREIYDAVKPYLQRD</sequence>
<dbReference type="PANTHER" id="PTHR45754:SF3">
    <property type="entry name" value="METHYLENETETRAHYDROFOLATE REDUCTASE (NADPH)"/>
    <property type="match status" value="1"/>
</dbReference>
<keyword evidence="6 8" id="KW-0560">Oxidoreductase</keyword>
<comment type="pathway">
    <text evidence="2 8">One-carbon metabolism; tetrahydrofolate interconversion.</text>
</comment>
<dbReference type="CDD" id="cd00537">
    <property type="entry name" value="MTHFR"/>
    <property type="match status" value="1"/>
</dbReference>
<reference evidence="10" key="1">
    <citation type="submission" date="2016-11" db="EMBL/GenBank/DDBJ databases">
        <authorList>
            <person name="Varghese N."/>
            <person name="Submissions S."/>
        </authorList>
    </citation>
    <scope>NUCLEOTIDE SEQUENCE [LARGE SCALE GENOMIC DNA]</scope>
    <source>
        <strain evidence="10">DSM 19514</strain>
    </source>
</reference>
<dbReference type="UniPathway" id="UPA00193"/>
<evidence type="ECO:0000313" key="9">
    <source>
        <dbReference type="EMBL" id="SHE36637.1"/>
    </source>
</evidence>
<dbReference type="Gene3D" id="3.20.20.220">
    <property type="match status" value="1"/>
</dbReference>
<evidence type="ECO:0000256" key="2">
    <source>
        <dbReference type="ARBA" id="ARBA00004777"/>
    </source>
</evidence>
<dbReference type="GO" id="GO:0071949">
    <property type="term" value="F:FAD binding"/>
    <property type="evidence" value="ECO:0007669"/>
    <property type="project" value="TreeGrafter"/>
</dbReference>
<dbReference type="GO" id="GO:0106312">
    <property type="term" value="F:methylenetetrahydrofolate reductase (NADH) activity"/>
    <property type="evidence" value="ECO:0007669"/>
    <property type="project" value="UniProtKB-EC"/>
</dbReference>
<dbReference type="EMBL" id="FQUL01000003">
    <property type="protein sequence ID" value="SHE36637.1"/>
    <property type="molecule type" value="Genomic_DNA"/>
</dbReference>
<evidence type="ECO:0000256" key="8">
    <source>
        <dbReference type="RuleBase" id="RU003862"/>
    </source>
</evidence>
<evidence type="ECO:0000256" key="1">
    <source>
        <dbReference type="ARBA" id="ARBA00001974"/>
    </source>
</evidence>
<dbReference type="GO" id="GO:0005829">
    <property type="term" value="C:cytosol"/>
    <property type="evidence" value="ECO:0007669"/>
    <property type="project" value="TreeGrafter"/>
</dbReference>
<dbReference type="GO" id="GO:0009086">
    <property type="term" value="P:methionine biosynthetic process"/>
    <property type="evidence" value="ECO:0007669"/>
    <property type="project" value="TreeGrafter"/>
</dbReference>